<dbReference type="Gene3D" id="3.40.710.10">
    <property type="entry name" value="DD-peptidase/beta-lactamase superfamily"/>
    <property type="match status" value="1"/>
</dbReference>
<dbReference type="GO" id="GO:0046677">
    <property type="term" value="P:response to antibiotic"/>
    <property type="evidence" value="ECO:0007669"/>
    <property type="project" value="InterPro"/>
</dbReference>
<dbReference type="Pfam" id="PF00768">
    <property type="entry name" value="Peptidase_S11"/>
    <property type="match status" value="1"/>
</dbReference>
<evidence type="ECO:0000256" key="6">
    <source>
        <dbReference type="ARBA" id="ARBA00023316"/>
    </source>
</evidence>
<dbReference type="AlphaFoldDB" id="K1UB59"/>
<dbReference type="GO" id="GO:0008800">
    <property type="term" value="F:beta-lactamase activity"/>
    <property type="evidence" value="ECO:0007669"/>
    <property type="project" value="InterPro"/>
</dbReference>
<feature type="non-terminal residue" evidence="8">
    <location>
        <position position="237"/>
    </location>
</feature>
<dbReference type="EMBL" id="AJWY01001694">
    <property type="protein sequence ID" value="EKC79428.1"/>
    <property type="molecule type" value="Genomic_DNA"/>
</dbReference>
<evidence type="ECO:0000256" key="5">
    <source>
        <dbReference type="ARBA" id="ARBA00022984"/>
    </source>
</evidence>
<dbReference type="GO" id="GO:0030655">
    <property type="term" value="P:beta-lactam antibiotic catabolic process"/>
    <property type="evidence" value="ECO:0007669"/>
    <property type="project" value="InterPro"/>
</dbReference>
<organism evidence="8">
    <name type="scientific">human gut metagenome</name>
    <dbReference type="NCBI Taxonomy" id="408170"/>
    <lineage>
        <taxon>unclassified sequences</taxon>
        <taxon>metagenomes</taxon>
        <taxon>organismal metagenomes</taxon>
    </lineage>
</organism>
<evidence type="ECO:0000259" key="7">
    <source>
        <dbReference type="Pfam" id="PF00768"/>
    </source>
</evidence>
<evidence type="ECO:0000256" key="3">
    <source>
        <dbReference type="ARBA" id="ARBA00022801"/>
    </source>
</evidence>
<keyword evidence="8" id="KW-0645">Protease</keyword>
<evidence type="ECO:0000256" key="4">
    <source>
        <dbReference type="ARBA" id="ARBA00022960"/>
    </source>
</evidence>
<comment type="caution">
    <text evidence="8">The sequence shown here is derived from an EMBL/GenBank/DDBJ whole genome shotgun (WGS) entry which is preliminary data.</text>
</comment>
<feature type="domain" description="Peptidase S11 D-alanyl-D-alanine carboxypeptidase A N-terminal" evidence="7">
    <location>
        <begin position="29"/>
        <end position="190"/>
    </location>
</feature>
<keyword evidence="8" id="KW-0121">Carboxypeptidase</keyword>
<keyword evidence="2" id="KW-0732">Signal</keyword>
<keyword evidence="6" id="KW-0961">Cell wall biogenesis/degradation</keyword>
<dbReference type="InterPro" id="IPR000871">
    <property type="entry name" value="Beta-lactam_class-A"/>
</dbReference>
<gene>
    <name evidence="8" type="ORF">LEA_02450</name>
</gene>
<dbReference type="GO" id="GO:0071555">
    <property type="term" value="P:cell wall organization"/>
    <property type="evidence" value="ECO:0007669"/>
    <property type="project" value="UniProtKB-KW"/>
</dbReference>
<protein>
    <submittedName>
        <fullName evidence="8">D-alanyl-D-alanine carboxypeptidase</fullName>
        <ecNumber evidence="8">3.4.-.-</ecNumber>
    </submittedName>
</protein>
<dbReference type="InterPro" id="IPR001967">
    <property type="entry name" value="Peptidase_S11_N"/>
</dbReference>
<dbReference type="GO" id="GO:0009252">
    <property type="term" value="P:peptidoglycan biosynthetic process"/>
    <property type="evidence" value="ECO:0007669"/>
    <property type="project" value="UniProtKB-KW"/>
</dbReference>
<dbReference type="SUPFAM" id="SSF56601">
    <property type="entry name" value="beta-lactamase/transpeptidase-like"/>
    <property type="match status" value="1"/>
</dbReference>
<dbReference type="PANTHER" id="PTHR35333">
    <property type="entry name" value="BETA-LACTAMASE"/>
    <property type="match status" value="1"/>
</dbReference>
<name>K1UB59_9ZZZZ</name>
<keyword evidence="4" id="KW-0133">Cell shape</keyword>
<dbReference type="PRINTS" id="PR00725">
    <property type="entry name" value="DADACBPTASE1"/>
</dbReference>
<dbReference type="InterPro" id="IPR012338">
    <property type="entry name" value="Beta-lactam/transpept-like"/>
</dbReference>
<keyword evidence="3 8" id="KW-0378">Hydrolase</keyword>
<dbReference type="GO" id="GO:0009002">
    <property type="term" value="F:serine-type D-Ala-D-Ala carboxypeptidase activity"/>
    <property type="evidence" value="ECO:0007669"/>
    <property type="project" value="InterPro"/>
</dbReference>
<proteinExistence type="inferred from homology"/>
<sequence length="237" mass="25588">MKKYIAALLTALLLLCTALSAGAVGPALTTTEAYCIIDADTGLVLAQQNMNEELHPASITKVMTLGLACQKAQGNWDGVKLTVSHEDVYSLAGTDSSHIALREGEEVPLQDALYGTMIASANDGANLLAEYFGGGTIEGGVAAMNAQVQALGLEHTHFANPHGISGDDHYTSCYDMAQILRWALTQPGFETIFTRLEMYTMAPTNVQPVTRYFSQQDKMRLSYSRYYIPAIRGSKIG</sequence>
<dbReference type="PANTHER" id="PTHR35333:SF4">
    <property type="entry name" value="SLR0121 PROTEIN"/>
    <property type="match status" value="1"/>
</dbReference>
<dbReference type="GO" id="GO:0006508">
    <property type="term" value="P:proteolysis"/>
    <property type="evidence" value="ECO:0007669"/>
    <property type="project" value="InterPro"/>
</dbReference>
<reference evidence="8" key="1">
    <citation type="journal article" date="2013" name="Environ. Microbiol.">
        <title>Microbiota from the distal guts of lean and obese adolescents exhibit partial functional redundancy besides clear differences in community structure.</title>
        <authorList>
            <person name="Ferrer M."/>
            <person name="Ruiz A."/>
            <person name="Lanza F."/>
            <person name="Haange S.B."/>
            <person name="Oberbach A."/>
            <person name="Till H."/>
            <person name="Bargiela R."/>
            <person name="Campoy C."/>
            <person name="Segura M.T."/>
            <person name="Richter M."/>
            <person name="von Bergen M."/>
            <person name="Seifert J."/>
            <person name="Suarez A."/>
        </authorList>
    </citation>
    <scope>NUCLEOTIDE SEQUENCE</scope>
</reference>
<evidence type="ECO:0000313" key="8">
    <source>
        <dbReference type="EMBL" id="EKC79428.1"/>
    </source>
</evidence>
<evidence type="ECO:0000256" key="2">
    <source>
        <dbReference type="ARBA" id="ARBA00022729"/>
    </source>
</evidence>
<dbReference type="GO" id="GO:0008360">
    <property type="term" value="P:regulation of cell shape"/>
    <property type="evidence" value="ECO:0007669"/>
    <property type="project" value="UniProtKB-KW"/>
</dbReference>
<dbReference type="EC" id="3.4.-.-" evidence="8"/>
<comment type="similarity">
    <text evidence="1">Belongs to the peptidase S11 family.</text>
</comment>
<dbReference type="InterPro" id="IPR018044">
    <property type="entry name" value="Peptidase_S11"/>
</dbReference>
<accession>K1UB59</accession>
<keyword evidence="5" id="KW-0573">Peptidoglycan synthesis</keyword>
<evidence type="ECO:0000256" key="1">
    <source>
        <dbReference type="ARBA" id="ARBA00007164"/>
    </source>
</evidence>